<feature type="region of interest" description="Disordered" evidence="1">
    <location>
        <begin position="1"/>
        <end position="60"/>
    </location>
</feature>
<feature type="compositionally biased region" description="Basic residues" evidence="1">
    <location>
        <begin position="1"/>
        <end position="13"/>
    </location>
</feature>
<protein>
    <submittedName>
        <fullName evidence="2">(northern house mosquito) hypothetical protein</fullName>
    </submittedName>
</protein>
<accession>A0A8D8EYG9</accession>
<proteinExistence type="predicted"/>
<dbReference type="EMBL" id="HBUE01021097">
    <property type="protein sequence ID" value="CAG6452637.1"/>
    <property type="molecule type" value="Transcribed_RNA"/>
</dbReference>
<evidence type="ECO:0000313" key="2">
    <source>
        <dbReference type="EMBL" id="CAG6452637.1"/>
    </source>
</evidence>
<dbReference type="AlphaFoldDB" id="A0A8D8EYG9"/>
<name>A0A8D8EYG9_CULPI</name>
<organism evidence="2">
    <name type="scientific">Culex pipiens</name>
    <name type="common">House mosquito</name>
    <dbReference type="NCBI Taxonomy" id="7175"/>
    <lineage>
        <taxon>Eukaryota</taxon>
        <taxon>Metazoa</taxon>
        <taxon>Ecdysozoa</taxon>
        <taxon>Arthropoda</taxon>
        <taxon>Hexapoda</taxon>
        <taxon>Insecta</taxon>
        <taxon>Pterygota</taxon>
        <taxon>Neoptera</taxon>
        <taxon>Endopterygota</taxon>
        <taxon>Diptera</taxon>
        <taxon>Nematocera</taxon>
        <taxon>Culicoidea</taxon>
        <taxon>Culicidae</taxon>
        <taxon>Culicinae</taxon>
        <taxon>Culicini</taxon>
        <taxon>Culex</taxon>
        <taxon>Culex</taxon>
    </lineage>
</organism>
<evidence type="ECO:0000256" key="1">
    <source>
        <dbReference type="SAM" id="MobiDB-lite"/>
    </source>
</evidence>
<sequence>MMTKRQKRRRLAQRRPVTPKTNAIRRAPRRCTSRTATVREGTSRPPPRPMTMKSCSSTLSTEAYRDVPRTLAQRHGSAIGATEAHPEVVAEEEEEAAVAEAAEVDSSPSALLHSAVSAVVAITRIIRHNPRHTGVEAVPIHRPFCRTVVPTQPFQILT</sequence>
<reference evidence="2" key="1">
    <citation type="submission" date="2021-05" db="EMBL/GenBank/DDBJ databases">
        <authorList>
            <person name="Alioto T."/>
            <person name="Alioto T."/>
            <person name="Gomez Garrido J."/>
        </authorList>
    </citation>
    <scope>NUCLEOTIDE SEQUENCE</scope>
</reference>